<dbReference type="InterPro" id="IPR051044">
    <property type="entry name" value="MAG_DAG_Lipase"/>
</dbReference>
<dbReference type="SUPFAM" id="SSF53474">
    <property type="entry name" value="alpha/beta-Hydrolases"/>
    <property type="match status" value="1"/>
</dbReference>
<proteinExistence type="predicted"/>
<evidence type="ECO:0000259" key="1">
    <source>
        <dbReference type="Pfam" id="PF12146"/>
    </source>
</evidence>
<dbReference type="Pfam" id="PF12146">
    <property type="entry name" value="Hydrolase_4"/>
    <property type="match status" value="1"/>
</dbReference>
<dbReference type="RefSeq" id="WP_090733322.1">
    <property type="nucleotide sequence ID" value="NZ_FOHO01000003.1"/>
</dbReference>
<dbReference type="PANTHER" id="PTHR11614">
    <property type="entry name" value="PHOSPHOLIPASE-RELATED"/>
    <property type="match status" value="1"/>
</dbReference>
<dbReference type="Proteomes" id="UP000199180">
    <property type="component" value="Unassembled WGS sequence"/>
</dbReference>
<dbReference type="InterPro" id="IPR029058">
    <property type="entry name" value="AB_hydrolase_fold"/>
</dbReference>
<evidence type="ECO:0000313" key="3">
    <source>
        <dbReference type="Proteomes" id="UP000199180"/>
    </source>
</evidence>
<dbReference type="InterPro" id="IPR022742">
    <property type="entry name" value="Hydrolase_4"/>
</dbReference>
<dbReference type="InterPro" id="IPR000073">
    <property type="entry name" value="AB_hydrolase_1"/>
</dbReference>
<keyword evidence="3" id="KW-1185">Reference proteome</keyword>
<sequence length="318" mass="34829">MQPAPFHQLPGDTLPPADAFWVRADDGVRLRLAVWRGADNAPRGSVLLFPGRTEYIEKYSPFAHRLTQAGYHVISIDWRGQGLSDRLQDDPRPGHIGEFSDYQRDVVEMLVAVGELDLPRPWHLLAHSMGGCIGLAALIDDLPVVSAAFSAPMWGINLRQMPRRMAMAITAIAARAGFGGRSTPGTGAGGTYFVDEAFSTNLLTCNVDEWSRLLREAVSWPDLTIGGASYDWLRHALTECRRLSDLPGPDIPMLVSLGSDEKIVSATAIRQRAQAWPGAQLLDIDGGRHEVIVETPARQQLFFDAVLAQFNTASAADY</sequence>
<dbReference type="PRINTS" id="PR00111">
    <property type="entry name" value="ABHYDROLASE"/>
</dbReference>
<dbReference type="AlphaFoldDB" id="A0A1I0CG90"/>
<reference evidence="2 3" key="1">
    <citation type="submission" date="2016-10" db="EMBL/GenBank/DDBJ databases">
        <authorList>
            <person name="de Groot N.N."/>
        </authorList>
    </citation>
    <scope>NUCLEOTIDE SEQUENCE [LARGE SCALE GENOMIC DNA]</scope>
    <source>
        <strain evidence="2 3">DSM 17862</strain>
    </source>
</reference>
<gene>
    <name evidence="2" type="ORF">SAMN04489858_103309</name>
</gene>
<dbReference type="STRING" id="364199.SAMN04489858_103309"/>
<feature type="domain" description="Serine aminopeptidase S33" evidence="1">
    <location>
        <begin position="41"/>
        <end position="295"/>
    </location>
</feature>
<dbReference type="OrthoDB" id="9788260at2"/>
<evidence type="ECO:0000313" key="2">
    <source>
        <dbReference type="EMBL" id="SET18583.1"/>
    </source>
</evidence>
<name>A0A1I0CG90_9RHOB</name>
<organism evidence="2 3">
    <name type="scientific">Paracoccus homiensis</name>
    <dbReference type="NCBI Taxonomy" id="364199"/>
    <lineage>
        <taxon>Bacteria</taxon>
        <taxon>Pseudomonadati</taxon>
        <taxon>Pseudomonadota</taxon>
        <taxon>Alphaproteobacteria</taxon>
        <taxon>Rhodobacterales</taxon>
        <taxon>Paracoccaceae</taxon>
        <taxon>Paracoccus</taxon>
    </lineage>
</organism>
<dbReference type="EMBL" id="FOHO01000003">
    <property type="protein sequence ID" value="SET18583.1"/>
    <property type="molecule type" value="Genomic_DNA"/>
</dbReference>
<protein>
    <submittedName>
        <fullName evidence="2">Lysophospholipase</fullName>
    </submittedName>
</protein>
<dbReference type="Gene3D" id="3.40.50.1820">
    <property type="entry name" value="alpha/beta hydrolase"/>
    <property type="match status" value="1"/>
</dbReference>
<accession>A0A1I0CG90</accession>